<feature type="transmembrane region" description="Helical" evidence="2">
    <location>
        <begin position="204"/>
        <end position="227"/>
    </location>
</feature>
<feature type="transmembrane region" description="Helical" evidence="2">
    <location>
        <begin position="81"/>
        <end position="101"/>
    </location>
</feature>
<dbReference type="Proteomes" id="UP000267900">
    <property type="component" value="Chromosome"/>
</dbReference>
<gene>
    <name evidence="4" type="ORF">EKH77_12850</name>
</gene>
<sequence>MGLPPGSHGRPEPPTGPGTAPFTALGPVRRRARSLVDSPGPRQYPRISVRPERHRVSLISEAVPQAGSAPRPRMAASRTRLESLTGLRWFAALLIFCYHFSYEQYGAGTAKHLRALKDATFAGPSAVSFFFILSGFVLAWSARPGDPVPGFWRRRFARIYPSHLVTFGIAALMLVWMGKRLETGLALSNLTLTQSWVPNDEDRWFAYNGVSWSLGCEFFFYLCFPLLISAMRRLPLAGLWAVVGLGNLFVLLHPLTTGFFLRTAGWEEKFTLYMFPPVRLAEFVIGIALALLVKKGAWRGPGLVASVALSVGAVLALAHLMPEKFHWVAVTVVPFTLTVAAAARADVRGEESPFRNRFVVYLGEVSFAFYLLHEMVIFSTSHFLRLHHVTVPLAVHATLVMAISLGGAVLLHEYVEKPCVKWLGPRAERIRRSGR</sequence>
<evidence type="ECO:0000256" key="2">
    <source>
        <dbReference type="SAM" id="Phobius"/>
    </source>
</evidence>
<feature type="transmembrane region" description="Helical" evidence="2">
    <location>
        <begin position="160"/>
        <end position="178"/>
    </location>
</feature>
<dbReference type="PANTHER" id="PTHR23028:SF53">
    <property type="entry name" value="ACYL_TRANSF_3 DOMAIN-CONTAINING PROTEIN"/>
    <property type="match status" value="1"/>
</dbReference>
<keyword evidence="5" id="KW-1185">Reference proteome</keyword>
<keyword evidence="4" id="KW-0012">Acyltransferase</keyword>
<feature type="transmembrane region" description="Helical" evidence="2">
    <location>
        <begin position="300"/>
        <end position="321"/>
    </location>
</feature>
<accession>A0A3S9PHX5</accession>
<protein>
    <submittedName>
        <fullName evidence="4">Acyltransferase</fullName>
    </submittedName>
</protein>
<dbReference type="EMBL" id="CP034587">
    <property type="protein sequence ID" value="AZQ71979.1"/>
    <property type="molecule type" value="Genomic_DNA"/>
</dbReference>
<dbReference type="OrthoDB" id="9796461at2"/>
<feature type="transmembrane region" description="Helical" evidence="2">
    <location>
        <begin position="327"/>
        <end position="347"/>
    </location>
</feature>
<feature type="transmembrane region" description="Helical" evidence="2">
    <location>
        <begin position="121"/>
        <end position="140"/>
    </location>
</feature>
<dbReference type="InterPro" id="IPR002656">
    <property type="entry name" value="Acyl_transf_3_dom"/>
</dbReference>
<feature type="transmembrane region" description="Helical" evidence="2">
    <location>
        <begin position="391"/>
        <end position="411"/>
    </location>
</feature>
<reference evidence="4 5" key="1">
    <citation type="submission" date="2018-12" db="EMBL/GenBank/DDBJ databases">
        <title>The whole draft genome of Streptomyce luteoverticillatus CGMCC 15060.</title>
        <authorList>
            <person name="Feng Z."/>
            <person name="Chen G."/>
            <person name="Zhang J."/>
            <person name="Zhu H."/>
            <person name="Yu X."/>
            <person name="Zhang W."/>
            <person name="Zhang X."/>
        </authorList>
    </citation>
    <scope>NUCLEOTIDE SEQUENCE [LARGE SCALE GENOMIC DNA]</scope>
    <source>
        <strain evidence="4 5">CGMCC 15060</strain>
    </source>
</reference>
<keyword evidence="4" id="KW-0808">Transferase</keyword>
<dbReference type="GO" id="GO:0009103">
    <property type="term" value="P:lipopolysaccharide biosynthetic process"/>
    <property type="evidence" value="ECO:0007669"/>
    <property type="project" value="TreeGrafter"/>
</dbReference>
<evidence type="ECO:0000259" key="3">
    <source>
        <dbReference type="Pfam" id="PF01757"/>
    </source>
</evidence>
<feature type="transmembrane region" description="Helical" evidence="2">
    <location>
        <begin position="273"/>
        <end position="293"/>
    </location>
</feature>
<feature type="compositionally biased region" description="Low complexity" evidence="1">
    <location>
        <begin position="17"/>
        <end position="27"/>
    </location>
</feature>
<feature type="transmembrane region" description="Helical" evidence="2">
    <location>
        <begin position="359"/>
        <end position="379"/>
    </location>
</feature>
<dbReference type="PANTHER" id="PTHR23028">
    <property type="entry name" value="ACETYLTRANSFERASE"/>
    <property type="match status" value="1"/>
</dbReference>
<keyword evidence="2" id="KW-0472">Membrane</keyword>
<dbReference type="GO" id="GO:0016747">
    <property type="term" value="F:acyltransferase activity, transferring groups other than amino-acyl groups"/>
    <property type="evidence" value="ECO:0007669"/>
    <property type="project" value="InterPro"/>
</dbReference>
<evidence type="ECO:0000256" key="1">
    <source>
        <dbReference type="SAM" id="MobiDB-lite"/>
    </source>
</evidence>
<dbReference type="GO" id="GO:0016020">
    <property type="term" value="C:membrane"/>
    <property type="evidence" value="ECO:0007669"/>
    <property type="project" value="TreeGrafter"/>
</dbReference>
<dbReference type="AlphaFoldDB" id="A0A3S9PHX5"/>
<organism evidence="4 5">
    <name type="scientific">Streptomyces luteoverticillatus</name>
    <name type="common">Streptoverticillium luteoverticillatus</name>
    <dbReference type="NCBI Taxonomy" id="66425"/>
    <lineage>
        <taxon>Bacteria</taxon>
        <taxon>Bacillati</taxon>
        <taxon>Actinomycetota</taxon>
        <taxon>Actinomycetes</taxon>
        <taxon>Kitasatosporales</taxon>
        <taxon>Streptomycetaceae</taxon>
        <taxon>Streptomyces</taxon>
    </lineage>
</organism>
<keyword evidence="2" id="KW-1133">Transmembrane helix</keyword>
<keyword evidence="2" id="KW-0812">Transmembrane</keyword>
<dbReference type="Pfam" id="PF01757">
    <property type="entry name" value="Acyl_transf_3"/>
    <property type="match status" value="1"/>
</dbReference>
<dbReference type="InterPro" id="IPR050879">
    <property type="entry name" value="Acyltransferase_3"/>
</dbReference>
<feature type="transmembrane region" description="Helical" evidence="2">
    <location>
        <begin position="239"/>
        <end position="261"/>
    </location>
</feature>
<evidence type="ECO:0000313" key="4">
    <source>
        <dbReference type="EMBL" id="AZQ71979.1"/>
    </source>
</evidence>
<proteinExistence type="predicted"/>
<feature type="region of interest" description="Disordered" evidence="1">
    <location>
        <begin position="1"/>
        <end position="47"/>
    </location>
</feature>
<name>A0A3S9PHX5_STRLT</name>
<feature type="domain" description="Acyltransferase 3" evidence="3">
    <location>
        <begin position="83"/>
        <end position="412"/>
    </location>
</feature>
<evidence type="ECO:0000313" key="5">
    <source>
        <dbReference type="Proteomes" id="UP000267900"/>
    </source>
</evidence>